<name>A0ABD5W4I3_9EURY</name>
<dbReference type="AlphaFoldDB" id="A0ABD5W4I3"/>
<keyword evidence="1" id="KW-0812">Transmembrane</keyword>
<feature type="transmembrane region" description="Helical" evidence="1">
    <location>
        <begin position="127"/>
        <end position="145"/>
    </location>
</feature>
<proteinExistence type="predicted"/>
<sequence>MPSSTDSAGDRTVRWDLSTAEDPVAGGVLLAGIGLIAGVIVGPLLAGLVILVVAAALSGDVVPIAATAAVVAVALAVNRAQFAAIRAIGDVSAGYAFGRTGLALALVGGGVVHVVGFVIVDARWVSGVLVGVGLMLFVVAGALAGRGEVDPDAGTIEYVNGELPVESIRSVTPFVLGDRVVVLLRYHAGEPNASRLPTFSRAAFDAAEPLLRPADPPADGEGDAAPVAVRATAAAFGVGLVAVGAGAFLLAPPDARPAVSVLALIAGFFAATFGWYAYAG</sequence>
<protein>
    <recommendedName>
        <fullName evidence="4">Membrane transporter protein</fullName>
    </recommendedName>
</protein>
<dbReference type="Proteomes" id="UP001596461">
    <property type="component" value="Unassembled WGS sequence"/>
</dbReference>
<accession>A0ABD5W4I3</accession>
<feature type="transmembrane region" description="Helical" evidence="1">
    <location>
        <begin position="102"/>
        <end position="120"/>
    </location>
</feature>
<keyword evidence="1" id="KW-1133">Transmembrane helix</keyword>
<feature type="transmembrane region" description="Helical" evidence="1">
    <location>
        <begin position="227"/>
        <end position="251"/>
    </location>
</feature>
<feature type="transmembrane region" description="Helical" evidence="1">
    <location>
        <begin position="24"/>
        <end position="54"/>
    </location>
</feature>
<organism evidence="2 3">
    <name type="scientific">Halobaculum lipolyticum</name>
    <dbReference type="NCBI Taxonomy" id="3032001"/>
    <lineage>
        <taxon>Archaea</taxon>
        <taxon>Methanobacteriati</taxon>
        <taxon>Methanobacteriota</taxon>
        <taxon>Stenosarchaea group</taxon>
        <taxon>Halobacteria</taxon>
        <taxon>Halobacteriales</taxon>
        <taxon>Haloferacaceae</taxon>
        <taxon>Halobaculum</taxon>
    </lineage>
</organism>
<dbReference type="EMBL" id="JBHTAH010000001">
    <property type="protein sequence ID" value="MFC7068226.1"/>
    <property type="molecule type" value="Genomic_DNA"/>
</dbReference>
<dbReference type="GeneID" id="81126562"/>
<keyword evidence="1" id="KW-0472">Membrane</keyword>
<evidence type="ECO:0008006" key="4">
    <source>
        <dbReference type="Google" id="ProtNLM"/>
    </source>
</evidence>
<evidence type="ECO:0000313" key="3">
    <source>
        <dbReference type="Proteomes" id="UP001596461"/>
    </source>
</evidence>
<gene>
    <name evidence="2" type="ORF">ACFQL9_01105</name>
</gene>
<feature type="transmembrane region" description="Helical" evidence="1">
    <location>
        <begin position="61"/>
        <end position="82"/>
    </location>
</feature>
<comment type="caution">
    <text evidence="2">The sequence shown here is derived from an EMBL/GenBank/DDBJ whole genome shotgun (WGS) entry which is preliminary data.</text>
</comment>
<feature type="transmembrane region" description="Helical" evidence="1">
    <location>
        <begin position="258"/>
        <end position="278"/>
    </location>
</feature>
<evidence type="ECO:0000256" key="1">
    <source>
        <dbReference type="SAM" id="Phobius"/>
    </source>
</evidence>
<reference evidence="2 3" key="1">
    <citation type="journal article" date="2019" name="Int. J. Syst. Evol. Microbiol.">
        <title>The Global Catalogue of Microorganisms (GCM) 10K type strain sequencing project: providing services to taxonomists for standard genome sequencing and annotation.</title>
        <authorList>
            <consortium name="The Broad Institute Genomics Platform"/>
            <consortium name="The Broad Institute Genome Sequencing Center for Infectious Disease"/>
            <person name="Wu L."/>
            <person name="Ma J."/>
        </authorList>
    </citation>
    <scope>NUCLEOTIDE SEQUENCE [LARGE SCALE GENOMIC DNA]</scope>
    <source>
        <strain evidence="2 3">DT31</strain>
    </source>
</reference>
<keyword evidence="3" id="KW-1185">Reference proteome</keyword>
<evidence type="ECO:0000313" key="2">
    <source>
        <dbReference type="EMBL" id="MFC7068226.1"/>
    </source>
</evidence>
<dbReference type="RefSeq" id="WP_284031647.1">
    <property type="nucleotide sequence ID" value="NZ_CP126154.1"/>
</dbReference>